<dbReference type="EMBL" id="UINC01043136">
    <property type="protein sequence ID" value="SVB46743.1"/>
    <property type="molecule type" value="Genomic_DNA"/>
</dbReference>
<accession>A0A382E9S7</accession>
<feature type="non-terminal residue" evidence="1">
    <location>
        <position position="101"/>
    </location>
</feature>
<reference evidence="1" key="1">
    <citation type="submission" date="2018-05" db="EMBL/GenBank/DDBJ databases">
        <authorList>
            <person name="Lanie J.A."/>
            <person name="Ng W.-L."/>
            <person name="Kazmierczak K.M."/>
            <person name="Andrzejewski T.M."/>
            <person name="Davidsen T.M."/>
            <person name="Wayne K.J."/>
            <person name="Tettelin H."/>
            <person name="Glass J.I."/>
            <person name="Rusch D."/>
            <person name="Podicherti R."/>
            <person name="Tsui H.-C.T."/>
            <person name="Winkler M.E."/>
        </authorList>
    </citation>
    <scope>NUCLEOTIDE SEQUENCE</scope>
</reference>
<gene>
    <name evidence="1" type="ORF">METZ01_LOCUS199597</name>
</gene>
<protein>
    <submittedName>
        <fullName evidence="1">Uncharacterized protein</fullName>
    </submittedName>
</protein>
<sequence length="101" mass="10667">MAAATAKKTENTVTVFRRQVLQTGSYEPAEASCSVTIALDGDEDKEQVADLIAEWGTMLEMANYESLGVGYEITDEGAVRMLSKSIPRTDTAPAPAPAAAA</sequence>
<evidence type="ECO:0000313" key="1">
    <source>
        <dbReference type="EMBL" id="SVB46743.1"/>
    </source>
</evidence>
<name>A0A382E9S7_9ZZZZ</name>
<dbReference type="AlphaFoldDB" id="A0A382E9S7"/>
<organism evidence="1">
    <name type="scientific">marine metagenome</name>
    <dbReference type="NCBI Taxonomy" id="408172"/>
    <lineage>
        <taxon>unclassified sequences</taxon>
        <taxon>metagenomes</taxon>
        <taxon>ecological metagenomes</taxon>
    </lineage>
</organism>
<proteinExistence type="predicted"/>